<dbReference type="Proteomes" id="UP001431131">
    <property type="component" value="Unassembled WGS sequence"/>
</dbReference>
<accession>A0AAW5E4P3</accession>
<dbReference type="AlphaFoldDB" id="A0AAW5E4P3"/>
<evidence type="ECO:0000259" key="1">
    <source>
        <dbReference type="PROSITE" id="PS50011"/>
    </source>
</evidence>
<dbReference type="SUPFAM" id="SSF56112">
    <property type="entry name" value="Protein kinase-like (PK-like)"/>
    <property type="match status" value="1"/>
</dbReference>
<dbReference type="Gene3D" id="3.30.200.20">
    <property type="entry name" value="Phosphorylase Kinase, domain 1"/>
    <property type="match status" value="1"/>
</dbReference>
<evidence type="ECO:0000313" key="3">
    <source>
        <dbReference type="Proteomes" id="UP001431131"/>
    </source>
</evidence>
<dbReference type="InterPro" id="IPR011009">
    <property type="entry name" value="Kinase-like_dom_sf"/>
</dbReference>
<proteinExistence type="predicted"/>
<dbReference type="InterPro" id="IPR002575">
    <property type="entry name" value="Aminoglycoside_PTrfase"/>
</dbReference>
<dbReference type="PROSITE" id="PS50011">
    <property type="entry name" value="PROTEIN_KINASE_DOM"/>
    <property type="match status" value="1"/>
</dbReference>
<dbReference type="Gene3D" id="3.90.1200.10">
    <property type="match status" value="1"/>
</dbReference>
<protein>
    <submittedName>
        <fullName evidence="2">Phosphotransferase</fullName>
    </submittedName>
</protein>
<organism evidence="2 3">
    <name type="scientific">Fredinandcohnia quinoae</name>
    <dbReference type="NCBI Taxonomy" id="2918902"/>
    <lineage>
        <taxon>Bacteria</taxon>
        <taxon>Bacillati</taxon>
        <taxon>Bacillota</taxon>
        <taxon>Bacilli</taxon>
        <taxon>Bacillales</taxon>
        <taxon>Bacillaceae</taxon>
        <taxon>Fredinandcohnia</taxon>
    </lineage>
</organism>
<dbReference type="PANTHER" id="PTHR41283:SF1">
    <property type="entry name" value="AMINOGLYCOSIDE PHOSPHOTRANSFERASE DOMAIN-CONTAINING PROTEIN"/>
    <property type="match status" value="1"/>
</dbReference>
<dbReference type="GO" id="GO:0005524">
    <property type="term" value="F:ATP binding"/>
    <property type="evidence" value="ECO:0007669"/>
    <property type="project" value="InterPro"/>
</dbReference>
<reference evidence="2" key="1">
    <citation type="submission" date="2022-02" db="EMBL/GenBank/DDBJ databases">
        <title>Fredinandcohnia quinoae sp. nov. isolated from Chenopodium quinoa seeds.</title>
        <authorList>
            <person name="Saati-Santamaria Z."/>
            <person name="Flores-Felix J.D."/>
            <person name="Igual J.M."/>
            <person name="Velazquez E."/>
            <person name="Garcia-Fraile P."/>
            <person name="Martinez-Molina E."/>
        </authorList>
    </citation>
    <scope>NUCLEOTIDE SEQUENCE</scope>
    <source>
        <strain evidence="2">SECRCQ15</strain>
    </source>
</reference>
<dbReference type="GO" id="GO:0004672">
    <property type="term" value="F:protein kinase activity"/>
    <property type="evidence" value="ECO:0007669"/>
    <property type="project" value="InterPro"/>
</dbReference>
<comment type="caution">
    <text evidence="2">The sequence shown here is derived from an EMBL/GenBank/DDBJ whole genome shotgun (WGS) entry which is preliminary data.</text>
</comment>
<dbReference type="PANTHER" id="PTHR41283">
    <property type="entry name" value="AMINOGLYCOSIDE PHOSPHOTRANSFERASE"/>
    <property type="match status" value="1"/>
</dbReference>
<gene>
    <name evidence="2" type="ORF">MJG50_05945</name>
</gene>
<name>A0AAW5E4P3_9BACI</name>
<feature type="domain" description="Protein kinase" evidence="1">
    <location>
        <begin position="15"/>
        <end position="281"/>
    </location>
</feature>
<dbReference type="InterPro" id="IPR000719">
    <property type="entry name" value="Prot_kinase_dom"/>
</dbReference>
<dbReference type="RefSeq" id="WP_240253614.1">
    <property type="nucleotide sequence ID" value="NZ_JAKTTI010000005.1"/>
</dbReference>
<keyword evidence="3" id="KW-1185">Reference proteome</keyword>
<evidence type="ECO:0000313" key="2">
    <source>
        <dbReference type="EMBL" id="MCH1624862.1"/>
    </source>
</evidence>
<dbReference type="Pfam" id="PF01636">
    <property type="entry name" value="APH"/>
    <property type="match status" value="1"/>
</dbReference>
<sequence length="281" mass="31838">MNLEKILFEVGIHSFTSYSEVLGGEDSSVWRIETKGGSCFALRILPRDRHEQFLREERIIKFVGEQGIQVPRVISVILCEDYTVMLMEWATGHTLLQELQEQPEIAYRLGVECGKVLAAIHKISIEDFVINTESDWLKPKGEAEIAVFNKIQGKSCIPSSLLHLDFHPLNVLTDGQQVTAVIDWNNASTGDARFDIARTLSILRLEGPRLGPSFENILLDFEKGWLEGYSATAGEIDSLSLFNAWAGLRMERDLVGKRSDADFERMKQWVNHWMKQDGGEL</sequence>
<dbReference type="EMBL" id="JAKTTI010000005">
    <property type="protein sequence ID" value="MCH1624862.1"/>
    <property type="molecule type" value="Genomic_DNA"/>
</dbReference>